<accession>A0AAE0TUL8</accession>
<protein>
    <submittedName>
        <fullName evidence="1">Uncharacterized protein</fullName>
    </submittedName>
</protein>
<organism evidence="1 2">
    <name type="scientific">Recurvomyces mirabilis</name>
    <dbReference type="NCBI Taxonomy" id="574656"/>
    <lineage>
        <taxon>Eukaryota</taxon>
        <taxon>Fungi</taxon>
        <taxon>Dikarya</taxon>
        <taxon>Ascomycota</taxon>
        <taxon>Pezizomycotina</taxon>
        <taxon>Dothideomycetes</taxon>
        <taxon>Dothideomycetidae</taxon>
        <taxon>Mycosphaerellales</taxon>
        <taxon>Teratosphaeriaceae</taxon>
        <taxon>Recurvomyces</taxon>
    </lineage>
</organism>
<reference evidence="1" key="1">
    <citation type="submission" date="2023-07" db="EMBL/GenBank/DDBJ databases">
        <title>Black Yeasts Isolated from many extreme environments.</title>
        <authorList>
            <person name="Coleine C."/>
            <person name="Stajich J.E."/>
            <person name="Selbmann L."/>
        </authorList>
    </citation>
    <scope>NUCLEOTIDE SEQUENCE</scope>
    <source>
        <strain evidence="1">CCFEE 5485</strain>
    </source>
</reference>
<keyword evidence="2" id="KW-1185">Reference proteome</keyword>
<dbReference type="EMBL" id="JAUTXT010000041">
    <property type="protein sequence ID" value="KAK3671603.1"/>
    <property type="molecule type" value="Genomic_DNA"/>
</dbReference>
<evidence type="ECO:0000313" key="2">
    <source>
        <dbReference type="Proteomes" id="UP001274830"/>
    </source>
</evidence>
<name>A0AAE0TUL8_9PEZI</name>
<sequence length="376" mass="42523">MWLGSETKQLALYETKITALRTELKDSVVEFLRRKSHTATELNNAVDSLNVPIWYFCAFRPPSIGDDEWVAFDCEDADIFLMIDIVSDLFAEHNAVNVLELLISFELEDGALLAYRDGSFEPSSTTFKLFTIPKFDFGEFCIGDCINDDRTYYNEVRTVDKGKFHYFDPFATFNARKSFKLTALQRSIGTVVDDNNVGEGQAPFLPPYCFNDFVPSHLGMHPTTKDDLPKDRDRGRASLAVLCASNLGDEVSDEVKLVFPQDITFQPPVTKYIARSIRRRIEAQLQVQSAPGSKVKCAILYQAPLSGTWGIELWLMPQKPAPLKLFRFAEYDDDHGMDLTYDEAGAKSPILEFLHAPAVQKGDNRLLRDGAFRAQR</sequence>
<gene>
    <name evidence="1" type="ORF">LTR78_008526</name>
</gene>
<comment type="caution">
    <text evidence="1">The sequence shown here is derived from an EMBL/GenBank/DDBJ whole genome shotgun (WGS) entry which is preliminary data.</text>
</comment>
<proteinExistence type="predicted"/>
<evidence type="ECO:0000313" key="1">
    <source>
        <dbReference type="EMBL" id="KAK3671603.1"/>
    </source>
</evidence>
<dbReference type="AlphaFoldDB" id="A0AAE0TUL8"/>
<dbReference type="Proteomes" id="UP001274830">
    <property type="component" value="Unassembled WGS sequence"/>
</dbReference>